<evidence type="ECO:0000256" key="2">
    <source>
        <dbReference type="PIRSR" id="PIRSR000915-1"/>
    </source>
</evidence>
<accession>A0A653BK63</accession>
<keyword evidence="1" id="KW-0378">Hydrolase</keyword>
<feature type="active site" description="Nucleophile" evidence="2">
    <location>
        <position position="25"/>
    </location>
</feature>
<dbReference type="Gene3D" id="3.40.50.1000">
    <property type="entry name" value="HAD superfamily/HAD-like"/>
    <property type="match status" value="2"/>
</dbReference>
<reference evidence="5 6" key="1">
    <citation type="submission" date="2019-01" db="EMBL/GenBank/DDBJ databases">
        <authorList>
            <person name="Sayadi A."/>
        </authorList>
    </citation>
    <scope>NUCLEOTIDE SEQUENCE [LARGE SCALE GENOMIC DNA]</scope>
</reference>
<keyword evidence="4" id="KW-0479">Metal-binding</keyword>
<dbReference type="Proteomes" id="UP000410492">
    <property type="component" value="Unassembled WGS sequence"/>
</dbReference>
<sequence length="304" mass="34108">MKNLTDASKEEQRKFLNSFDYVLSDMDGVIWTKYQVHKGAVDCMNTLKALGKCVHYVTNNSVANSEELAAILRLNKFDAKDGDVTNPQLTVIDHLKTINFQGILYALVTENFREQIRKAGFNIAPIPDYPIEESVEALTRKLQDDPNVKGVLIGIDLNSTFLKLQKALTYLKRDDCIFLTSGSDMVIPLGSVGPIIGTGHFANMISSISNRKPTNISKPSVLSCVHVNRKLGIRTPDRVLFIGDSVSQDMQMATMGGYQKLLVFSGHAQIKDVENWTYPEEWKPQYYIQDLNALYNVIKSLDLL</sequence>
<dbReference type="GO" id="GO:0046872">
    <property type="term" value="F:metal ion binding"/>
    <property type="evidence" value="ECO:0007669"/>
    <property type="project" value="UniProtKB-KW"/>
</dbReference>
<evidence type="ECO:0000256" key="3">
    <source>
        <dbReference type="PIRSR" id="PIRSR000915-2"/>
    </source>
</evidence>
<dbReference type="AlphaFoldDB" id="A0A653BK63"/>
<dbReference type="InterPro" id="IPR036412">
    <property type="entry name" value="HAD-like_sf"/>
</dbReference>
<evidence type="ECO:0008006" key="7">
    <source>
        <dbReference type="Google" id="ProtNLM"/>
    </source>
</evidence>
<proteinExistence type="inferred from homology"/>
<evidence type="ECO:0000313" key="5">
    <source>
        <dbReference type="EMBL" id="VEN35770.1"/>
    </source>
</evidence>
<evidence type="ECO:0000256" key="1">
    <source>
        <dbReference type="PIRNR" id="PIRNR000915"/>
    </source>
</evidence>
<protein>
    <recommendedName>
        <fullName evidence="7">4-nitrophenylphosphatase</fullName>
    </recommendedName>
</protein>
<dbReference type="PANTHER" id="PTHR19288:SF4">
    <property type="entry name" value="RE04130P-RELATED"/>
    <property type="match status" value="1"/>
</dbReference>
<organism evidence="5 6">
    <name type="scientific">Callosobruchus maculatus</name>
    <name type="common">Southern cowpea weevil</name>
    <name type="synonym">Pulse bruchid</name>
    <dbReference type="NCBI Taxonomy" id="64391"/>
    <lineage>
        <taxon>Eukaryota</taxon>
        <taxon>Metazoa</taxon>
        <taxon>Ecdysozoa</taxon>
        <taxon>Arthropoda</taxon>
        <taxon>Hexapoda</taxon>
        <taxon>Insecta</taxon>
        <taxon>Pterygota</taxon>
        <taxon>Neoptera</taxon>
        <taxon>Endopterygota</taxon>
        <taxon>Coleoptera</taxon>
        <taxon>Polyphaga</taxon>
        <taxon>Cucujiformia</taxon>
        <taxon>Chrysomeloidea</taxon>
        <taxon>Chrysomelidae</taxon>
        <taxon>Bruchinae</taxon>
        <taxon>Bruchini</taxon>
        <taxon>Callosobruchus</taxon>
    </lineage>
</organism>
<dbReference type="PANTHER" id="PTHR19288">
    <property type="entry name" value="4-NITROPHENYLPHOSPHATASE-RELATED"/>
    <property type="match status" value="1"/>
</dbReference>
<dbReference type="Pfam" id="PF13344">
    <property type="entry name" value="Hydrolase_6"/>
    <property type="match status" value="1"/>
</dbReference>
<name>A0A653BK63_CALMS</name>
<feature type="binding site" evidence="4">
    <location>
        <position position="27"/>
    </location>
    <ligand>
        <name>Mg(2+)</name>
        <dbReference type="ChEBI" id="CHEBI:18420"/>
    </ligand>
</feature>
<dbReference type="Pfam" id="PF13242">
    <property type="entry name" value="Hydrolase_like"/>
    <property type="match status" value="1"/>
</dbReference>
<dbReference type="SUPFAM" id="SSF56784">
    <property type="entry name" value="HAD-like"/>
    <property type="match status" value="1"/>
</dbReference>
<keyword evidence="6" id="KW-1185">Reference proteome</keyword>
<feature type="binding site" evidence="3">
    <location>
        <position position="218"/>
    </location>
    <ligand>
        <name>substrate</name>
    </ligand>
</feature>
<dbReference type="GO" id="GO:0005737">
    <property type="term" value="C:cytoplasm"/>
    <property type="evidence" value="ECO:0007669"/>
    <property type="project" value="TreeGrafter"/>
</dbReference>
<dbReference type="EMBL" id="CAACVG010001862">
    <property type="protein sequence ID" value="VEN35770.1"/>
    <property type="molecule type" value="Genomic_DNA"/>
</dbReference>
<dbReference type="InterPro" id="IPR023214">
    <property type="entry name" value="HAD_sf"/>
</dbReference>
<dbReference type="InterPro" id="IPR006357">
    <property type="entry name" value="HAD-SF_hydro_IIA"/>
</dbReference>
<evidence type="ECO:0000256" key="4">
    <source>
        <dbReference type="PIRSR" id="PIRSR000915-3"/>
    </source>
</evidence>
<gene>
    <name evidence="5" type="ORF">CALMAC_LOCUS1578</name>
</gene>
<evidence type="ECO:0000313" key="6">
    <source>
        <dbReference type="Proteomes" id="UP000410492"/>
    </source>
</evidence>
<feature type="active site" description="Proton donor" evidence="2">
    <location>
        <position position="27"/>
    </location>
</feature>
<keyword evidence="4" id="KW-0460">Magnesium</keyword>
<dbReference type="OrthoDB" id="413953at2759"/>
<dbReference type="PIRSF" id="PIRSF000915">
    <property type="entry name" value="PGP-type_phosphatase"/>
    <property type="match status" value="1"/>
</dbReference>
<feature type="binding site" evidence="4">
    <location>
        <position position="244"/>
    </location>
    <ligand>
        <name>Mg(2+)</name>
        <dbReference type="ChEBI" id="CHEBI:18420"/>
    </ligand>
</feature>
<comment type="cofactor">
    <cofactor evidence="4">
        <name>Mg(2+)</name>
        <dbReference type="ChEBI" id="CHEBI:18420"/>
    </cofactor>
    <text evidence="4">Divalent metal ions. Mg(2+) is the most effective.</text>
</comment>
<comment type="similarity">
    <text evidence="1">Belongs to the HAD-like hydrolase superfamily.</text>
</comment>
<dbReference type="GO" id="GO:0016791">
    <property type="term" value="F:phosphatase activity"/>
    <property type="evidence" value="ECO:0007669"/>
    <property type="project" value="TreeGrafter"/>
</dbReference>
<feature type="binding site" evidence="4">
    <location>
        <position position="25"/>
    </location>
    <ligand>
        <name>Mg(2+)</name>
        <dbReference type="ChEBI" id="CHEBI:18420"/>
    </ligand>
</feature>